<dbReference type="Gene3D" id="3.90.1150.10">
    <property type="entry name" value="Aspartate Aminotransferase, domain 1"/>
    <property type="match status" value="1"/>
</dbReference>
<evidence type="ECO:0000313" key="7">
    <source>
        <dbReference type="EMBL" id="AEX04298.1"/>
    </source>
</evidence>
<dbReference type="InterPro" id="IPR000524">
    <property type="entry name" value="Tscrpt_reg_HTH_GntR"/>
</dbReference>
<dbReference type="AlphaFoldDB" id="A0A0H3H7I0"/>
<reference evidence="7 8" key="1">
    <citation type="journal article" date="2012" name="J. Bacteriol.">
        <title>Complete genome sequence of Klebsiella oxytoca KCTC 1686, used in production of 2,3-butanediol.</title>
        <authorList>
            <person name="Shin S.H."/>
            <person name="Kim S."/>
            <person name="Kim J.Y."/>
            <person name="Lee S."/>
            <person name="Um Y."/>
            <person name="Oh M.K."/>
            <person name="Kim Y.R."/>
            <person name="Lee J."/>
            <person name="Yang K.S."/>
        </authorList>
    </citation>
    <scope>NUCLEOTIDE SEQUENCE [LARGE SCALE GENOMIC DNA]</scope>
    <source>
        <strain evidence="8">ATCC 8724 / DSM 4798 / JCM 20051 / NBRC 3318 / NRRL B-199 / KCTC 1686</strain>
    </source>
</reference>
<sequence length="475" mass="52242">MLSRRFGAQSLVRLLGHWQESTSRTPIWRQLAEALRLLILDGRLALETRLPGERELAAALNISRTTVASALGQLREEGYLYSRQGSGSRIALPERPVEAAAKQTDPLSVNLAVAALSAGPEIHQAYSQALKIMPEHLSNTGYDQQGLPLLREAIARRYSERGLPTRSDEVMIVNGALSGFALVLRLFTGPGDRVVVDAPTYPMALSAIQGASCRPVSVALPQQGWDCDGLAATIAQTAPRLAWLMPDFHNPTGRCMDSATRQRVADIAAQTRTTLVADETMVDLWYDAPPPPPLAAFNPDAPVITIGSAGKSFWGGLRIGWIRASSRTIASLVQARDSLDLGSPLLEQLACCWLLENEHRLLPSRRAMLATRRNMCGALMAEYFPHWRFTPPEGGLSFWVELPGMLATLFSVRAESRGIHIGTGTRFGLAGAFDRYLRLPFTLSDDELRSAFTTLQPLWHSLTEQKESFRLRKII</sequence>
<dbReference type="InterPro" id="IPR015424">
    <property type="entry name" value="PyrdxlP-dep_Trfase"/>
</dbReference>
<dbReference type="EMBL" id="CP003218">
    <property type="protein sequence ID" value="AEX04298.1"/>
    <property type="molecule type" value="Genomic_DNA"/>
</dbReference>
<keyword evidence="3" id="KW-0805">Transcription regulation</keyword>
<dbReference type="KEGG" id="kox:KOX_12860"/>
<dbReference type="PANTHER" id="PTHR46577">
    <property type="entry name" value="HTH-TYPE TRANSCRIPTIONAL REGULATORY PROTEIN GABR"/>
    <property type="match status" value="1"/>
</dbReference>
<keyword evidence="4" id="KW-0238">DNA-binding</keyword>
<organism evidence="7 8">
    <name type="scientific">Klebsiella michiganensis (strain ATCC 8724 / DSM 4798 / JCM 20051 / NBRC 3318 / NRRL B-199 / KCTC 1686 / BUCSAV 143 / CCM 1901)</name>
    <dbReference type="NCBI Taxonomy" id="1006551"/>
    <lineage>
        <taxon>Bacteria</taxon>
        <taxon>Pseudomonadati</taxon>
        <taxon>Pseudomonadota</taxon>
        <taxon>Gammaproteobacteria</taxon>
        <taxon>Enterobacterales</taxon>
        <taxon>Enterobacteriaceae</taxon>
        <taxon>Klebsiella/Raoultella group</taxon>
        <taxon>Klebsiella</taxon>
    </lineage>
</organism>
<evidence type="ECO:0000256" key="4">
    <source>
        <dbReference type="ARBA" id="ARBA00023125"/>
    </source>
</evidence>
<evidence type="ECO:0000313" key="8">
    <source>
        <dbReference type="Proteomes" id="UP000007843"/>
    </source>
</evidence>
<dbReference type="SUPFAM" id="SSF53383">
    <property type="entry name" value="PLP-dependent transferases"/>
    <property type="match status" value="1"/>
</dbReference>
<evidence type="ECO:0000256" key="1">
    <source>
        <dbReference type="ARBA" id="ARBA00005384"/>
    </source>
</evidence>
<dbReference type="CDD" id="cd07377">
    <property type="entry name" value="WHTH_GntR"/>
    <property type="match status" value="1"/>
</dbReference>
<dbReference type="InterPro" id="IPR015421">
    <property type="entry name" value="PyrdxlP-dep_Trfase_major"/>
</dbReference>
<dbReference type="Pfam" id="PF00392">
    <property type="entry name" value="GntR"/>
    <property type="match status" value="1"/>
</dbReference>
<dbReference type="PROSITE" id="PS50949">
    <property type="entry name" value="HTH_GNTR"/>
    <property type="match status" value="1"/>
</dbReference>
<proteinExistence type="inferred from homology"/>
<dbReference type="SMART" id="SM00345">
    <property type="entry name" value="HTH_GNTR"/>
    <property type="match status" value="1"/>
</dbReference>
<evidence type="ECO:0000256" key="5">
    <source>
        <dbReference type="ARBA" id="ARBA00023163"/>
    </source>
</evidence>
<dbReference type="InterPro" id="IPR015422">
    <property type="entry name" value="PyrdxlP-dep_Trfase_small"/>
</dbReference>
<dbReference type="PANTHER" id="PTHR46577:SF1">
    <property type="entry name" value="HTH-TYPE TRANSCRIPTIONAL REGULATORY PROTEIN GABR"/>
    <property type="match status" value="1"/>
</dbReference>
<dbReference type="Gene3D" id="1.10.10.10">
    <property type="entry name" value="Winged helix-like DNA-binding domain superfamily/Winged helix DNA-binding domain"/>
    <property type="match status" value="1"/>
</dbReference>
<feature type="domain" description="HTH gntR-type" evidence="6">
    <location>
        <begin position="25"/>
        <end position="93"/>
    </location>
</feature>
<dbReference type="GO" id="GO:0030170">
    <property type="term" value="F:pyridoxal phosphate binding"/>
    <property type="evidence" value="ECO:0007669"/>
    <property type="project" value="InterPro"/>
</dbReference>
<evidence type="ECO:0000256" key="3">
    <source>
        <dbReference type="ARBA" id="ARBA00023015"/>
    </source>
</evidence>
<dbReference type="HOGENOM" id="CLU_017584_0_0_6"/>
<accession>A0A0H3H7I0</accession>
<dbReference type="Gene3D" id="3.40.640.10">
    <property type="entry name" value="Type I PLP-dependent aspartate aminotransferase-like (Major domain)"/>
    <property type="match status" value="1"/>
</dbReference>
<dbReference type="InterPro" id="IPR036390">
    <property type="entry name" value="WH_DNA-bd_sf"/>
</dbReference>
<gene>
    <name evidence="7" type="ordered locus">KOX_12860</name>
</gene>
<dbReference type="InterPro" id="IPR004839">
    <property type="entry name" value="Aminotransferase_I/II_large"/>
</dbReference>
<comment type="similarity">
    <text evidence="1">In the C-terminal section; belongs to the class-I pyridoxal-phosphate-dependent aminotransferase family.</text>
</comment>
<name>A0A0H3H7I0_KLEM8</name>
<dbReference type="InterPro" id="IPR051446">
    <property type="entry name" value="HTH_trans_reg/aminotransferase"/>
</dbReference>
<dbReference type="Proteomes" id="UP000007843">
    <property type="component" value="Chromosome"/>
</dbReference>
<dbReference type="GO" id="GO:0003677">
    <property type="term" value="F:DNA binding"/>
    <property type="evidence" value="ECO:0007669"/>
    <property type="project" value="UniProtKB-KW"/>
</dbReference>
<dbReference type="InterPro" id="IPR036388">
    <property type="entry name" value="WH-like_DNA-bd_sf"/>
</dbReference>
<keyword evidence="2" id="KW-0663">Pyridoxal phosphate</keyword>
<dbReference type="CDD" id="cd00609">
    <property type="entry name" value="AAT_like"/>
    <property type="match status" value="1"/>
</dbReference>
<protein>
    <submittedName>
        <fullName evidence="7">GntR family transcriptional regulator with</fullName>
    </submittedName>
</protein>
<evidence type="ECO:0000259" key="6">
    <source>
        <dbReference type="PROSITE" id="PS50949"/>
    </source>
</evidence>
<dbReference type="GO" id="GO:0003700">
    <property type="term" value="F:DNA-binding transcription factor activity"/>
    <property type="evidence" value="ECO:0007669"/>
    <property type="project" value="InterPro"/>
</dbReference>
<keyword evidence="5" id="KW-0804">Transcription</keyword>
<evidence type="ECO:0000256" key="2">
    <source>
        <dbReference type="ARBA" id="ARBA00022898"/>
    </source>
</evidence>
<dbReference type="PRINTS" id="PR00035">
    <property type="entry name" value="HTHGNTR"/>
</dbReference>
<dbReference type="RefSeq" id="WP_014228192.1">
    <property type="nucleotide sequence ID" value="NC_016612.1"/>
</dbReference>
<dbReference type="SUPFAM" id="SSF46785">
    <property type="entry name" value="Winged helix' DNA-binding domain"/>
    <property type="match status" value="1"/>
</dbReference>
<dbReference type="Pfam" id="PF00155">
    <property type="entry name" value="Aminotran_1_2"/>
    <property type="match status" value="1"/>
</dbReference>